<dbReference type="PANTHER" id="PTHR19430">
    <property type="entry name" value="PROTEIN BEX1-RELATED"/>
    <property type="match status" value="1"/>
</dbReference>
<keyword evidence="5" id="KW-0479">Metal-binding</keyword>
<dbReference type="Ensembl" id="ENSNVIT00000008944.1">
    <property type="protein sequence ID" value="ENSNVIP00000007642.1"/>
    <property type="gene ID" value="ENSNVIG00000006064.1"/>
</dbReference>
<keyword evidence="6" id="KW-0862">Zinc</keyword>
<reference evidence="9" key="1">
    <citation type="submission" date="2025-08" db="UniProtKB">
        <authorList>
            <consortium name="Ensembl"/>
        </authorList>
    </citation>
    <scope>IDENTIFICATION</scope>
</reference>
<evidence type="ECO:0000256" key="7">
    <source>
        <dbReference type="ARBA" id="ARBA00023242"/>
    </source>
</evidence>
<dbReference type="Proteomes" id="UP000694425">
    <property type="component" value="Unplaced"/>
</dbReference>
<dbReference type="PANTHER" id="PTHR19430:SF3">
    <property type="entry name" value="PROTEIN BEX1"/>
    <property type="match status" value="1"/>
</dbReference>
<evidence type="ECO:0000256" key="5">
    <source>
        <dbReference type="ARBA" id="ARBA00022723"/>
    </source>
</evidence>
<feature type="compositionally biased region" description="Basic and acidic residues" evidence="8">
    <location>
        <begin position="71"/>
        <end position="80"/>
    </location>
</feature>
<keyword evidence="10" id="KW-1185">Reference proteome</keyword>
<evidence type="ECO:0000256" key="8">
    <source>
        <dbReference type="SAM" id="MobiDB-lite"/>
    </source>
</evidence>
<dbReference type="InterPro" id="IPR007623">
    <property type="entry name" value="BEX"/>
</dbReference>
<evidence type="ECO:0000256" key="6">
    <source>
        <dbReference type="ARBA" id="ARBA00022833"/>
    </source>
</evidence>
<evidence type="ECO:0000256" key="2">
    <source>
        <dbReference type="ARBA" id="ARBA00004496"/>
    </source>
</evidence>
<comment type="subcellular location">
    <subcellularLocation>
        <location evidence="2">Cytoplasm</location>
    </subcellularLocation>
    <subcellularLocation>
        <location evidence="1">Nucleus</location>
    </subcellularLocation>
</comment>
<dbReference type="GO" id="GO:0007165">
    <property type="term" value="P:signal transduction"/>
    <property type="evidence" value="ECO:0007669"/>
    <property type="project" value="TreeGrafter"/>
</dbReference>
<proteinExistence type="inferred from homology"/>
<evidence type="ECO:0000256" key="4">
    <source>
        <dbReference type="ARBA" id="ARBA00022490"/>
    </source>
</evidence>
<sequence>MKLYNVLEIAGSAHEEQADGKERVANIGEPLALPLEAGDYCVPRVNPRPFDVRQPVLQCGGDTIPRLGSTGKDERREYGKDWGGSETVEQLREKQFSHSLRAVSPDPPHHDHQEFCLVP</sequence>
<feature type="region of interest" description="Disordered" evidence="8">
    <location>
        <begin position="52"/>
        <end position="119"/>
    </location>
</feature>
<keyword evidence="7" id="KW-0539">Nucleus</keyword>
<evidence type="ECO:0000256" key="3">
    <source>
        <dbReference type="ARBA" id="ARBA00010976"/>
    </source>
</evidence>
<evidence type="ECO:0000313" key="9">
    <source>
        <dbReference type="Ensembl" id="ENSNVIP00000007642.1"/>
    </source>
</evidence>
<dbReference type="GO" id="GO:0005102">
    <property type="term" value="F:signaling receptor binding"/>
    <property type="evidence" value="ECO:0007669"/>
    <property type="project" value="TreeGrafter"/>
</dbReference>
<protein>
    <submittedName>
        <fullName evidence="9">Uncharacterized protein</fullName>
    </submittedName>
</protein>
<organism evidence="9 10">
    <name type="scientific">Neovison vison</name>
    <name type="common">American mink</name>
    <name type="synonym">Mustela vison</name>
    <dbReference type="NCBI Taxonomy" id="452646"/>
    <lineage>
        <taxon>Eukaryota</taxon>
        <taxon>Metazoa</taxon>
        <taxon>Chordata</taxon>
        <taxon>Craniata</taxon>
        <taxon>Vertebrata</taxon>
        <taxon>Euteleostomi</taxon>
        <taxon>Mammalia</taxon>
        <taxon>Eutheria</taxon>
        <taxon>Laurasiatheria</taxon>
        <taxon>Carnivora</taxon>
        <taxon>Caniformia</taxon>
        <taxon>Musteloidea</taxon>
        <taxon>Mustelidae</taxon>
        <taxon>Mustelinae</taxon>
        <taxon>Neogale</taxon>
    </lineage>
</organism>
<evidence type="ECO:0000313" key="10">
    <source>
        <dbReference type="Proteomes" id="UP000694425"/>
    </source>
</evidence>
<dbReference type="Pfam" id="PF04538">
    <property type="entry name" value="BEX"/>
    <property type="match status" value="1"/>
</dbReference>
<keyword evidence="4" id="KW-0963">Cytoplasm</keyword>
<accession>A0A8C7ELW3</accession>
<dbReference type="GO" id="GO:0046872">
    <property type="term" value="F:metal ion binding"/>
    <property type="evidence" value="ECO:0007669"/>
    <property type="project" value="UniProtKB-KW"/>
</dbReference>
<comment type="similarity">
    <text evidence="3">Belongs to the BEX family.</text>
</comment>
<dbReference type="AlphaFoldDB" id="A0A8C7ELW3"/>
<dbReference type="GO" id="GO:0005737">
    <property type="term" value="C:cytoplasm"/>
    <property type="evidence" value="ECO:0007669"/>
    <property type="project" value="UniProtKB-SubCell"/>
</dbReference>
<feature type="compositionally biased region" description="Basic and acidic residues" evidence="8">
    <location>
        <begin position="107"/>
        <end position="119"/>
    </location>
</feature>
<dbReference type="InterPro" id="IPR021156">
    <property type="entry name" value="TF_A-like/BEX"/>
</dbReference>
<reference evidence="9" key="2">
    <citation type="submission" date="2025-09" db="UniProtKB">
        <authorList>
            <consortium name="Ensembl"/>
        </authorList>
    </citation>
    <scope>IDENTIFICATION</scope>
</reference>
<evidence type="ECO:0000256" key="1">
    <source>
        <dbReference type="ARBA" id="ARBA00004123"/>
    </source>
</evidence>
<name>A0A8C7ELW3_NEOVI</name>
<dbReference type="GeneTree" id="ENSGT00940000153412"/>
<dbReference type="GO" id="GO:0005634">
    <property type="term" value="C:nucleus"/>
    <property type="evidence" value="ECO:0007669"/>
    <property type="project" value="UniProtKB-SubCell"/>
</dbReference>